<evidence type="ECO:0000256" key="1">
    <source>
        <dbReference type="SAM" id="Phobius"/>
    </source>
</evidence>
<keyword evidence="1" id="KW-0812">Transmembrane</keyword>
<feature type="transmembrane region" description="Helical" evidence="1">
    <location>
        <begin position="89"/>
        <end position="109"/>
    </location>
</feature>
<organism evidence="2">
    <name type="scientific">Albugo laibachii Nc14</name>
    <dbReference type="NCBI Taxonomy" id="890382"/>
    <lineage>
        <taxon>Eukaryota</taxon>
        <taxon>Sar</taxon>
        <taxon>Stramenopiles</taxon>
        <taxon>Oomycota</taxon>
        <taxon>Peronosporomycetes</taxon>
        <taxon>Albuginales</taxon>
        <taxon>Albuginaceae</taxon>
        <taxon>Albugo</taxon>
    </lineage>
</organism>
<sequence length="121" mass="13485">MAIQYGLLPGFKQSLRLVSRSGQSTKLHWTLRRLGDDPEIVWKTFGDRSISPKAHSVQRSNMYTISVVLDLQAESTQVTCAHRPHSRPLFHCALLIAAYFVVAAGGHVIKLQFPDKGVLSE</sequence>
<name>F0WRR5_9STRA</name>
<accession>F0WRR5</accession>
<evidence type="ECO:0000313" key="2">
    <source>
        <dbReference type="EMBL" id="CCA24030.1"/>
    </source>
</evidence>
<dbReference type="EMBL" id="FR824263">
    <property type="protein sequence ID" value="CCA24030.1"/>
    <property type="molecule type" value="Genomic_DNA"/>
</dbReference>
<reference evidence="2" key="2">
    <citation type="submission" date="2011-02" db="EMBL/GenBank/DDBJ databases">
        <authorList>
            <person name="MacLean D."/>
        </authorList>
    </citation>
    <scope>NUCLEOTIDE SEQUENCE</scope>
</reference>
<dbReference type="HOGENOM" id="CLU_2042394_0_0_1"/>
<keyword evidence="1" id="KW-0472">Membrane</keyword>
<proteinExistence type="predicted"/>
<protein>
    <submittedName>
        <fullName evidence="2">AlNc14C218G9061 protein</fullName>
    </submittedName>
</protein>
<gene>
    <name evidence="2" type="primary">AlNc14C218G9061</name>
    <name evidence="2" type="ORF">ALNC14_101740</name>
</gene>
<dbReference type="AlphaFoldDB" id="F0WRR5"/>
<reference evidence="2" key="1">
    <citation type="journal article" date="2011" name="PLoS Biol.">
        <title>Gene gain and loss during evolution of obligate parasitism in the white rust pathogen of Arabidopsis thaliana.</title>
        <authorList>
            <person name="Kemen E."/>
            <person name="Gardiner A."/>
            <person name="Schultz-Larsen T."/>
            <person name="Kemen A.C."/>
            <person name="Balmuth A.L."/>
            <person name="Robert-Seilaniantz A."/>
            <person name="Bailey K."/>
            <person name="Holub E."/>
            <person name="Studholme D.J."/>
            <person name="Maclean D."/>
            <person name="Jones J.D."/>
        </authorList>
    </citation>
    <scope>NUCLEOTIDE SEQUENCE</scope>
</reference>
<keyword evidence="1" id="KW-1133">Transmembrane helix</keyword>